<evidence type="ECO:0000259" key="1">
    <source>
        <dbReference type="Pfam" id="PF01965"/>
    </source>
</evidence>
<dbReference type="SUPFAM" id="SSF52317">
    <property type="entry name" value="Class I glutamine amidotransferase-like"/>
    <property type="match status" value="1"/>
</dbReference>
<dbReference type="PANTHER" id="PTHR48094">
    <property type="entry name" value="PROTEIN/NUCLEIC ACID DEGLYCASE DJ-1-RELATED"/>
    <property type="match status" value="1"/>
</dbReference>
<protein>
    <submittedName>
        <fullName evidence="2">DJ-1/PfpI family protein</fullName>
    </submittedName>
</protein>
<evidence type="ECO:0000313" key="3">
    <source>
        <dbReference type="Proteomes" id="UP001597227"/>
    </source>
</evidence>
<dbReference type="RefSeq" id="WP_388036621.1">
    <property type="nucleotide sequence ID" value="NZ_JBHUEK010000010.1"/>
</dbReference>
<evidence type="ECO:0000313" key="2">
    <source>
        <dbReference type="EMBL" id="MFD1778455.1"/>
    </source>
</evidence>
<dbReference type="Gene3D" id="3.40.50.880">
    <property type="match status" value="1"/>
</dbReference>
<dbReference type="Pfam" id="PF01965">
    <property type="entry name" value="DJ-1_PfpI"/>
    <property type="match status" value="1"/>
</dbReference>
<keyword evidence="3" id="KW-1185">Reference proteome</keyword>
<dbReference type="InterPro" id="IPR029062">
    <property type="entry name" value="Class_I_gatase-like"/>
</dbReference>
<proteinExistence type="predicted"/>
<gene>
    <name evidence="2" type="ORF">ACFSFW_07225</name>
</gene>
<dbReference type="Proteomes" id="UP001597227">
    <property type="component" value="Unassembled WGS sequence"/>
</dbReference>
<reference evidence="3" key="1">
    <citation type="journal article" date="2019" name="Int. J. Syst. Evol. Microbiol.">
        <title>The Global Catalogue of Microorganisms (GCM) 10K type strain sequencing project: providing services to taxonomists for standard genome sequencing and annotation.</title>
        <authorList>
            <consortium name="The Broad Institute Genomics Platform"/>
            <consortium name="The Broad Institute Genome Sequencing Center for Infectious Disease"/>
            <person name="Wu L."/>
            <person name="Ma J."/>
        </authorList>
    </citation>
    <scope>NUCLEOTIDE SEQUENCE [LARGE SCALE GENOMIC DNA]</scope>
    <source>
        <strain evidence="3">CCUG 15531</strain>
    </source>
</reference>
<sequence length="192" mass="21566">MRKILLAIYDSFSEFEITVATAMLRGTHQIITVADSLKTITGESGLQFVPHLMYQQVDPTDYDGIIIPGGDLINVKDTMELYDITKTLHEQNKLTAAICSGTYVLARAGVLEGKPYTVTLHQEQRNFLGCFEEENFRYEPVVKSGNVITAQGHAYVDFALAISEKLGALHHSEFTKEFYKGQRNRLMEEGVK</sequence>
<feature type="domain" description="DJ-1/PfpI" evidence="1">
    <location>
        <begin position="2"/>
        <end position="164"/>
    </location>
</feature>
<organism evidence="2 3">
    <name type="scientific">Fredinandcohnia salidurans</name>
    <dbReference type="NCBI Taxonomy" id="2595041"/>
    <lineage>
        <taxon>Bacteria</taxon>
        <taxon>Bacillati</taxon>
        <taxon>Bacillota</taxon>
        <taxon>Bacilli</taxon>
        <taxon>Bacillales</taxon>
        <taxon>Bacillaceae</taxon>
        <taxon>Fredinandcohnia</taxon>
    </lineage>
</organism>
<dbReference type="PANTHER" id="PTHR48094:SF12">
    <property type="entry name" value="PARKINSON DISEASE PROTEIN 7 HOMOLOG"/>
    <property type="match status" value="1"/>
</dbReference>
<name>A0ABW4MKQ7_9BACI</name>
<dbReference type="EMBL" id="JBHUEK010000010">
    <property type="protein sequence ID" value="MFD1778455.1"/>
    <property type="molecule type" value="Genomic_DNA"/>
</dbReference>
<dbReference type="InterPro" id="IPR050325">
    <property type="entry name" value="Prot/Nucl_acid_deglycase"/>
</dbReference>
<accession>A0ABW4MKQ7</accession>
<dbReference type="InterPro" id="IPR002818">
    <property type="entry name" value="DJ-1/PfpI"/>
</dbReference>
<comment type="caution">
    <text evidence="2">The sequence shown here is derived from an EMBL/GenBank/DDBJ whole genome shotgun (WGS) entry which is preliminary data.</text>
</comment>